<dbReference type="AlphaFoldDB" id="A0A8K0CAW0"/>
<gene>
    <name evidence="2" type="ORF">ILUMI_22054</name>
</gene>
<accession>A0A8K0CAW0</accession>
<dbReference type="EMBL" id="VTPC01090221">
    <property type="protein sequence ID" value="KAF2884120.1"/>
    <property type="molecule type" value="Genomic_DNA"/>
</dbReference>
<reference evidence="2" key="1">
    <citation type="submission" date="2019-08" db="EMBL/GenBank/DDBJ databases">
        <title>The genome of the North American firefly Photinus pyralis.</title>
        <authorList>
            <consortium name="Photinus pyralis genome working group"/>
            <person name="Fallon T.R."/>
            <person name="Sander Lower S.E."/>
            <person name="Weng J.-K."/>
        </authorList>
    </citation>
    <scope>NUCLEOTIDE SEQUENCE</scope>
    <source>
        <strain evidence="2">TRF0915ILg1</strain>
        <tissue evidence="2">Whole body</tissue>
    </source>
</reference>
<sequence>MPDLTYLFHESVLESQQSILSITDNHELDEIFECRRIITSTGGRMVGERLCSSGTRLDVISSPAQSGAQASGGVKTSNESVPRALKSVSKQSLLDLVSCKLGMSKSQRPRGYNEQHYFSHDSISTACAGAAANVSSAASELDLSRKARRKDLRSRLKLPSSVALASYAEAPLLGRWRTSGSAAGINPPSSNHLNSTSSCSGTERGYYLGVVLLGLFFRFLVPRGHNVPFPYGVLGGRSLANGRDEAPTTLHELHHILHRLSVPTTSRFPLPIDRFQFDSTILSLGEDLPFLGVHGSYGTTYELPQPLQVDQLNPLPLSYISLERVLVSYNP</sequence>
<feature type="compositionally biased region" description="Low complexity" evidence="1">
    <location>
        <begin position="62"/>
        <end position="73"/>
    </location>
</feature>
<feature type="region of interest" description="Disordered" evidence="1">
    <location>
        <begin position="62"/>
        <end position="81"/>
    </location>
</feature>
<dbReference type="Proteomes" id="UP000801492">
    <property type="component" value="Unassembled WGS sequence"/>
</dbReference>
<keyword evidence="3" id="KW-1185">Reference proteome</keyword>
<dbReference type="OrthoDB" id="421226at2759"/>
<name>A0A8K0CAW0_IGNLU</name>
<evidence type="ECO:0000313" key="3">
    <source>
        <dbReference type="Proteomes" id="UP000801492"/>
    </source>
</evidence>
<evidence type="ECO:0000256" key="1">
    <source>
        <dbReference type="SAM" id="MobiDB-lite"/>
    </source>
</evidence>
<evidence type="ECO:0000313" key="2">
    <source>
        <dbReference type="EMBL" id="KAF2884120.1"/>
    </source>
</evidence>
<proteinExistence type="predicted"/>
<organism evidence="2 3">
    <name type="scientific">Ignelater luminosus</name>
    <name type="common">Cucubano</name>
    <name type="synonym">Pyrophorus luminosus</name>
    <dbReference type="NCBI Taxonomy" id="2038154"/>
    <lineage>
        <taxon>Eukaryota</taxon>
        <taxon>Metazoa</taxon>
        <taxon>Ecdysozoa</taxon>
        <taxon>Arthropoda</taxon>
        <taxon>Hexapoda</taxon>
        <taxon>Insecta</taxon>
        <taxon>Pterygota</taxon>
        <taxon>Neoptera</taxon>
        <taxon>Endopterygota</taxon>
        <taxon>Coleoptera</taxon>
        <taxon>Polyphaga</taxon>
        <taxon>Elateriformia</taxon>
        <taxon>Elateroidea</taxon>
        <taxon>Elateridae</taxon>
        <taxon>Agrypninae</taxon>
        <taxon>Pyrophorini</taxon>
        <taxon>Ignelater</taxon>
    </lineage>
</organism>
<protein>
    <submittedName>
        <fullName evidence="2">Uncharacterized protein</fullName>
    </submittedName>
</protein>
<comment type="caution">
    <text evidence="2">The sequence shown here is derived from an EMBL/GenBank/DDBJ whole genome shotgun (WGS) entry which is preliminary data.</text>
</comment>